<feature type="region of interest" description="Disordered" evidence="1">
    <location>
        <begin position="71"/>
        <end position="90"/>
    </location>
</feature>
<name>A0AAN8CCR2_9TELE</name>
<feature type="region of interest" description="Disordered" evidence="1">
    <location>
        <begin position="1"/>
        <end position="44"/>
    </location>
</feature>
<protein>
    <submittedName>
        <fullName evidence="2">Uncharacterized protein</fullName>
    </submittedName>
</protein>
<dbReference type="GO" id="GO:0000122">
    <property type="term" value="P:negative regulation of transcription by RNA polymerase II"/>
    <property type="evidence" value="ECO:0007669"/>
    <property type="project" value="TreeGrafter"/>
</dbReference>
<gene>
    <name evidence="2" type="ORF">CesoFtcFv8_006884</name>
</gene>
<evidence type="ECO:0000256" key="1">
    <source>
        <dbReference type="SAM" id="MobiDB-lite"/>
    </source>
</evidence>
<organism evidence="2 3">
    <name type="scientific">Champsocephalus esox</name>
    <name type="common">pike icefish</name>
    <dbReference type="NCBI Taxonomy" id="159716"/>
    <lineage>
        <taxon>Eukaryota</taxon>
        <taxon>Metazoa</taxon>
        <taxon>Chordata</taxon>
        <taxon>Craniata</taxon>
        <taxon>Vertebrata</taxon>
        <taxon>Euteleostomi</taxon>
        <taxon>Actinopterygii</taxon>
        <taxon>Neopterygii</taxon>
        <taxon>Teleostei</taxon>
        <taxon>Neoteleostei</taxon>
        <taxon>Acanthomorphata</taxon>
        <taxon>Eupercaria</taxon>
        <taxon>Perciformes</taxon>
        <taxon>Notothenioidei</taxon>
        <taxon>Channichthyidae</taxon>
        <taxon>Champsocephalus</taxon>
    </lineage>
</organism>
<accession>A0AAN8CCR2</accession>
<evidence type="ECO:0000313" key="3">
    <source>
        <dbReference type="Proteomes" id="UP001335648"/>
    </source>
</evidence>
<comment type="caution">
    <text evidence="2">The sequence shown here is derived from an EMBL/GenBank/DDBJ whole genome shotgun (WGS) entry which is preliminary data.</text>
</comment>
<proteinExistence type="predicted"/>
<dbReference type="GO" id="GO:0000118">
    <property type="term" value="C:histone deacetylase complex"/>
    <property type="evidence" value="ECO:0007669"/>
    <property type="project" value="TreeGrafter"/>
</dbReference>
<reference evidence="2 3" key="1">
    <citation type="journal article" date="2023" name="Mol. Biol. Evol.">
        <title>Genomics of Secondarily Temperate Adaptation in the Only Non-Antarctic Icefish.</title>
        <authorList>
            <person name="Rivera-Colon A.G."/>
            <person name="Rayamajhi N."/>
            <person name="Minhas B.F."/>
            <person name="Madrigal G."/>
            <person name="Bilyk K.T."/>
            <person name="Yoon V."/>
            <person name="Hune M."/>
            <person name="Gregory S."/>
            <person name="Cheng C.H.C."/>
            <person name="Catchen J.M."/>
        </authorList>
    </citation>
    <scope>NUCLEOTIDE SEQUENCE [LARGE SCALE GENOMIC DNA]</scope>
    <source>
        <strain evidence="2">JC2023a</strain>
    </source>
</reference>
<sequence length="125" mass="13905">MMTTTTTRLASSALTPALKPAPNKPIQISSLNAEPKQTVKPGGGSEQKLVKLAFMVSLGLVTHDHLEEIQSKRQERKRRTTANPVYSGAVFEPERKKSAVSYLNSPLHQGTRKRGPYDIHHTYRI</sequence>
<dbReference type="Proteomes" id="UP001335648">
    <property type="component" value="Unassembled WGS sequence"/>
</dbReference>
<dbReference type="GO" id="GO:0003682">
    <property type="term" value="F:chromatin binding"/>
    <property type="evidence" value="ECO:0007669"/>
    <property type="project" value="TreeGrafter"/>
</dbReference>
<dbReference type="AlphaFoldDB" id="A0AAN8CCR2"/>
<dbReference type="PANTHER" id="PTHR24102:SF6">
    <property type="entry name" value="PHD FINGER PROTEIN 21A"/>
    <property type="match status" value="1"/>
</dbReference>
<dbReference type="EMBL" id="JAULUE010002051">
    <property type="protein sequence ID" value="KAK5901526.1"/>
    <property type="molecule type" value="Genomic_DNA"/>
</dbReference>
<keyword evidence="3" id="KW-1185">Reference proteome</keyword>
<evidence type="ECO:0000313" key="2">
    <source>
        <dbReference type="EMBL" id="KAK5901526.1"/>
    </source>
</evidence>
<feature type="compositionally biased region" description="Low complexity" evidence="1">
    <location>
        <begin position="1"/>
        <end position="15"/>
    </location>
</feature>
<dbReference type="PANTHER" id="PTHR24102">
    <property type="entry name" value="PHD FINGER PROTEIN"/>
    <property type="match status" value="1"/>
</dbReference>